<dbReference type="PANTHER" id="PTHR24222">
    <property type="entry name" value="ABC TRANSPORTER B FAMILY"/>
    <property type="match status" value="1"/>
</dbReference>
<evidence type="ECO:0000256" key="1">
    <source>
        <dbReference type="ARBA" id="ARBA00004141"/>
    </source>
</evidence>
<feature type="transmembrane region" description="Helical" evidence="14">
    <location>
        <begin position="752"/>
        <end position="777"/>
    </location>
</feature>
<evidence type="ECO:0000313" key="20">
    <source>
        <dbReference type="WBParaSite" id="DME_0000774201-mRNA-1"/>
    </source>
</evidence>
<evidence type="ECO:0000259" key="15">
    <source>
        <dbReference type="PROSITE" id="PS50893"/>
    </source>
</evidence>
<feature type="transmembrane region" description="Helical" evidence="14">
    <location>
        <begin position="708"/>
        <end position="732"/>
    </location>
</feature>
<dbReference type="CDD" id="cd18578">
    <property type="entry name" value="ABC_6TM_Pgp_ABCB1_D2_like"/>
    <property type="match status" value="1"/>
</dbReference>
<dbReference type="SUPFAM" id="SSF52540">
    <property type="entry name" value="P-loop containing nucleoside triphosphate hydrolases"/>
    <property type="match status" value="2"/>
</dbReference>
<evidence type="ECO:0000313" key="17">
    <source>
        <dbReference type="EMBL" id="VDN60179.1"/>
    </source>
</evidence>
<evidence type="ECO:0000313" key="18">
    <source>
        <dbReference type="Proteomes" id="UP000038040"/>
    </source>
</evidence>
<feature type="transmembrane region" description="Helical" evidence="14">
    <location>
        <begin position="311"/>
        <end position="330"/>
    </location>
</feature>
<dbReference type="Pfam" id="PF00005">
    <property type="entry name" value="ABC_tran"/>
    <property type="match status" value="2"/>
</dbReference>
<reference evidence="17 19" key="2">
    <citation type="submission" date="2018-11" db="EMBL/GenBank/DDBJ databases">
        <authorList>
            <consortium name="Pathogen Informatics"/>
        </authorList>
    </citation>
    <scope>NUCLEOTIDE SEQUENCE [LARGE SCALE GENOMIC DNA]</scope>
</reference>
<dbReference type="Proteomes" id="UP000038040">
    <property type="component" value="Unplaced"/>
</dbReference>
<dbReference type="CDD" id="cd18577">
    <property type="entry name" value="ABC_6TM_Pgp_ABCB1_D1_like"/>
    <property type="match status" value="1"/>
</dbReference>
<feature type="domain" description="ABC transporter" evidence="15">
    <location>
        <begin position="369"/>
        <end position="605"/>
    </location>
</feature>
<evidence type="ECO:0000259" key="16">
    <source>
        <dbReference type="PROSITE" id="PS50929"/>
    </source>
</evidence>
<keyword evidence="9" id="KW-1278">Translocase</keyword>
<evidence type="ECO:0000256" key="11">
    <source>
        <dbReference type="ARBA" id="ARBA00023136"/>
    </source>
</evidence>
<keyword evidence="19" id="KW-1185">Reference proteome</keyword>
<evidence type="ECO:0000256" key="7">
    <source>
        <dbReference type="ARBA" id="ARBA00022741"/>
    </source>
</evidence>
<name>A0A0N4UJB5_DRAME</name>
<dbReference type="FunFam" id="3.40.50.300:FF:000916">
    <property type="entry name" value="ABC transporter B family member 9"/>
    <property type="match status" value="1"/>
</dbReference>
<keyword evidence="11 14" id="KW-0472">Membrane</keyword>
<dbReference type="GO" id="GO:0005524">
    <property type="term" value="F:ATP binding"/>
    <property type="evidence" value="ECO:0007669"/>
    <property type="project" value="UniProtKB-KW"/>
</dbReference>
<feature type="transmembrane region" description="Helical" evidence="14">
    <location>
        <begin position="932"/>
        <end position="953"/>
    </location>
</feature>
<evidence type="ECO:0000256" key="2">
    <source>
        <dbReference type="ARBA" id="ARBA00007577"/>
    </source>
</evidence>
<evidence type="ECO:0000256" key="8">
    <source>
        <dbReference type="ARBA" id="ARBA00022840"/>
    </source>
</evidence>
<dbReference type="InterPro" id="IPR011527">
    <property type="entry name" value="ABC1_TM_dom"/>
</dbReference>
<dbReference type="FunFam" id="3.40.50.300:FF:000479">
    <property type="entry name" value="Multidrug resistance protein 1A"/>
    <property type="match status" value="1"/>
</dbReference>
<dbReference type="InterPro" id="IPR039421">
    <property type="entry name" value="Type_1_exporter"/>
</dbReference>
<evidence type="ECO:0000256" key="6">
    <source>
        <dbReference type="ARBA" id="ARBA00022737"/>
    </source>
</evidence>
<keyword evidence="5 14" id="KW-0812">Transmembrane</keyword>
<dbReference type="Proteomes" id="UP000274756">
    <property type="component" value="Unassembled WGS sequence"/>
</dbReference>
<dbReference type="InterPro" id="IPR003439">
    <property type="entry name" value="ABC_transporter-like_ATP-bd"/>
</dbReference>
<dbReference type="OrthoDB" id="6500128at2759"/>
<dbReference type="GO" id="GO:0016887">
    <property type="term" value="F:ATP hydrolysis activity"/>
    <property type="evidence" value="ECO:0007669"/>
    <property type="project" value="InterPro"/>
</dbReference>
<evidence type="ECO:0000256" key="13">
    <source>
        <dbReference type="ARBA" id="ARBA00034018"/>
    </source>
</evidence>
<feature type="transmembrane region" description="Helical" evidence="14">
    <location>
        <begin position="830"/>
        <end position="850"/>
    </location>
</feature>
<keyword evidence="8" id="KW-0067">ATP-binding</keyword>
<gene>
    <name evidence="17" type="ORF">DME_LOCUS10152</name>
</gene>
<dbReference type="InterPro" id="IPR036640">
    <property type="entry name" value="ABC1_TM_sf"/>
</dbReference>
<evidence type="ECO:0000256" key="12">
    <source>
        <dbReference type="ARBA" id="ARBA00023180"/>
    </source>
</evidence>
<protein>
    <recommendedName>
        <fullName evidence="3">ABC-type xenobiotic transporter</fullName>
        <ecNumber evidence="3">7.6.2.2</ecNumber>
    </recommendedName>
</protein>
<evidence type="ECO:0000256" key="4">
    <source>
        <dbReference type="ARBA" id="ARBA00022448"/>
    </source>
</evidence>
<dbReference type="EMBL" id="UYYG01001204">
    <property type="protein sequence ID" value="VDN60179.1"/>
    <property type="molecule type" value="Genomic_DNA"/>
</dbReference>
<dbReference type="Gene3D" id="1.20.1560.10">
    <property type="entry name" value="ABC transporter type 1, transmembrane domain"/>
    <property type="match status" value="1"/>
</dbReference>
<feature type="transmembrane region" description="Helical" evidence="14">
    <location>
        <begin position="183"/>
        <end position="202"/>
    </location>
</feature>
<dbReference type="Gene3D" id="3.40.50.300">
    <property type="entry name" value="P-loop containing nucleotide triphosphate hydrolases"/>
    <property type="match status" value="2"/>
</dbReference>
<evidence type="ECO:0000256" key="14">
    <source>
        <dbReference type="SAM" id="Phobius"/>
    </source>
</evidence>
<evidence type="ECO:0000313" key="19">
    <source>
        <dbReference type="Proteomes" id="UP000274756"/>
    </source>
</evidence>
<comment type="subcellular location">
    <subcellularLocation>
        <location evidence="1">Membrane</location>
        <topology evidence="1">Multi-pass membrane protein</topology>
    </subcellularLocation>
</comment>
<dbReference type="PROSITE" id="PS50893">
    <property type="entry name" value="ABC_TRANSPORTER_2"/>
    <property type="match status" value="2"/>
</dbReference>
<dbReference type="FunFam" id="1.20.1560.10:FF:000009">
    <property type="entry name" value="ABC transporter B family member 1"/>
    <property type="match status" value="1"/>
</dbReference>
<dbReference type="InterPro" id="IPR003593">
    <property type="entry name" value="AAA+_ATPase"/>
</dbReference>
<feature type="domain" description="ABC transporter" evidence="15">
    <location>
        <begin position="1031"/>
        <end position="1250"/>
    </location>
</feature>
<evidence type="ECO:0000256" key="9">
    <source>
        <dbReference type="ARBA" id="ARBA00022967"/>
    </source>
</evidence>
<dbReference type="AlphaFoldDB" id="A0A0N4UJB5"/>
<dbReference type="PANTHER" id="PTHR24222:SF76">
    <property type="entry name" value="MYCOBACTIN IMPORT ATP-BINDING_PERMEASE PROTEIN IRTB"/>
    <property type="match status" value="1"/>
</dbReference>
<dbReference type="SUPFAM" id="SSF90123">
    <property type="entry name" value="ABC transporter transmembrane region"/>
    <property type="match status" value="2"/>
</dbReference>
<dbReference type="STRING" id="318479.A0A0N4UJB5"/>
<dbReference type="EC" id="7.6.2.2" evidence="3"/>
<dbReference type="PROSITE" id="PS50929">
    <property type="entry name" value="ABC_TM1F"/>
    <property type="match status" value="2"/>
</dbReference>
<feature type="domain" description="ABC transmembrane type-1" evidence="16">
    <location>
        <begin position="712"/>
        <end position="997"/>
    </location>
</feature>
<reference evidence="20" key="1">
    <citation type="submission" date="2017-02" db="UniProtKB">
        <authorList>
            <consortium name="WormBaseParasite"/>
        </authorList>
    </citation>
    <scope>IDENTIFICATION</scope>
</reference>
<dbReference type="InterPro" id="IPR027417">
    <property type="entry name" value="P-loop_NTPase"/>
</dbReference>
<dbReference type="Pfam" id="PF00664">
    <property type="entry name" value="ABC_membrane"/>
    <property type="match status" value="2"/>
</dbReference>
<evidence type="ECO:0000256" key="3">
    <source>
        <dbReference type="ARBA" id="ARBA00012191"/>
    </source>
</evidence>
<keyword evidence="6" id="KW-0677">Repeat</keyword>
<organism evidence="18 20">
    <name type="scientific">Dracunculus medinensis</name>
    <name type="common">Guinea worm</name>
    <dbReference type="NCBI Taxonomy" id="318479"/>
    <lineage>
        <taxon>Eukaryota</taxon>
        <taxon>Metazoa</taxon>
        <taxon>Ecdysozoa</taxon>
        <taxon>Nematoda</taxon>
        <taxon>Chromadorea</taxon>
        <taxon>Rhabditida</taxon>
        <taxon>Spirurina</taxon>
        <taxon>Dracunculoidea</taxon>
        <taxon>Dracunculidae</taxon>
        <taxon>Dracunculus</taxon>
    </lineage>
</organism>
<proteinExistence type="inferred from homology"/>
<dbReference type="GO" id="GO:0008559">
    <property type="term" value="F:ABC-type xenobiotic transporter activity"/>
    <property type="evidence" value="ECO:0007669"/>
    <property type="project" value="UniProtKB-EC"/>
</dbReference>
<feature type="transmembrane region" description="Helical" evidence="14">
    <location>
        <begin position="263"/>
        <end position="291"/>
    </location>
</feature>
<dbReference type="SMART" id="SM00382">
    <property type="entry name" value="AAA"/>
    <property type="match status" value="2"/>
</dbReference>
<keyword evidence="7" id="KW-0547">Nucleotide-binding</keyword>
<comment type="similarity">
    <text evidence="2">Belongs to the ABC transporter superfamily. ABCB family. Multidrug resistance exporter (TC 3.A.1.201) subfamily.</text>
</comment>
<keyword evidence="12" id="KW-0325">Glycoprotein</keyword>
<accession>A0A0N4UJB5</accession>
<keyword evidence="4" id="KW-0813">Transport</keyword>
<comment type="catalytic activity">
    <reaction evidence="13">
        <text>ATP + H2O + xenobioticSide 1 = ADP + phosphate + xenobioticSide 2.</text>
        <dbReference type="EC" id="7.6.2.2"/>
    </reaction>
</comment>
<dbReference type="CDD" id="cd03249">
    <property type="entry name" value="ABC_MTABC3_MDL1_MDL2"/>
    <property type="match status" value="2"/>
</dbReference>
<feature type="transmembrane region" description="Helical" evidence="14">
    <location>
        <begin position="56"/>
        <end position="80"/>
    </location>
</feature>
<feature type="domain" description="ABC transmembrane type-1" evidence="16">
    <location>
        <begin position="117"/>
        <end position="338"/>
    </location>
</feature>
<dbReference type="WBParaSite" id="DME_0000774201-mRNA-1">
    <property type="protein sequence ID" value="DME_0000774201-mRNA-1"/>
    <property type="gene ID" value="DME_0000774201"/>
</dbReference>
<evidence type="ECO:0000256" key="5">
    <source>
        <dbReference type="ARBA" id="ARBA00022692"/>
    </source>
</evidence>
<sequence length="1250" mass="139304">MDEKSPLLSYYSLKRLVFKMQIHFVLIFADWILFTNFFTVFLDLPTQFSFMARTEFCLIILGTVSSIIHGSSFPILSIILGGMTTVFLRAQNSDFSKFSGTKTVEMGNNIALTPISRQSYLKAVLRQQIAWFEEQRTGNLTARLTDDLERVREGIGDKIALLLQNCSTSLTGFIIGFTMNWKITLVIMIFTPLTVFTGAWMGRTTASRTRIEQEKYAIAGAIAEETFSSIRTVLSLNGADQQIKSYEKALEDGRRTGLVKYMYVAIGMGLMQLSLFTSYALAFWFGSILIINDNTFDRAVIFSVSSLKFHVLFAVMSGSTALGSALPQFASYSTAHGAIKKVFEIINRIPTIDPYSNEGIFPDKFKGNISFENVSFSYPTRKNIKALNNVSFKLARGNKIALVGCSGCGKSTIVNLLLRYYDPTGGNIYLDGIDLESLNLKKLRNIIGVVSQEPVLFDGTIESNVRLGSYEVTNEDIVKVCKKANVWHFIQTLPDGLKTRIGEGGVQLSGGQKQRIAIARALIKNPSILLLDEATSALDTESEGVVQKALEEMQKDRTTIIIAHRLSTIQDVNEILVFKDGSIVERGTHTELFSKKSYYYEMVIAQNINSLGIFGFALLPFSSDDSKIHLHGTEIAKMSEKDGDSDIPSSEIVETRKLTSSSSKSLPYSPFSLQSSSMQMKRLQKALSEISVVPASLSKIFFMNRESWIYFFFGIIGCCISGIIMPLFTLVYAQIFNVLSEPVDKIVSDAVFWSIMFLMCGFASALGFFISANMLGLCGEALTKKLRLLAFTNLLRQDIAFYDDPKHGTGQLCTRLATDVPNVRYVFTRLPLFFTAAISFAGTFLIGFIFGWQLTLILLALIPFVIGSGYFEMMMMYGKLLRNTELLEEAGKIANEAIENIRTVHALNKHHFFINEYCQRLKLPFRMNLRQAHIYGGVFAFSHSVVFFMYALAFWAGSLFVNSGIMLPINVYRVFFAFVFCGQSIGQISSFIPDIIKARLAASLIFSICEYSTAIDSLSTNGLQLPIRGDIQLKSLHFSYPARPRNRVLHGVALNVKKGNTLAIVGYSGCGKSTIMGLLERFYKPNKGTILVDGRNIEEYNIKSLRQQICIVGQEPKLFNCSIEENILFGIEHFITHHEVVKATKLANIHDFIISLPMGYQTHVGEKGMKLSGGQKQRIAIARALVRNPSILLLDEATSALDTQSEKAVQKAIDNARKGRTCLIISHRLSTIQNSDLIVVLNEGKIVEKG</sequence>
<keyword evidence="10 14" id="KW-1133">Transmembrane helix</keyword>
<feature type="transmembrane region" description="Helical" evidence="14">
    <location>
        <begin position="20"/>
        <end position="44"/>
    </location>
</feature>
<dbReference type="InterPro" id="IPR017871">
    <property type="entry name" value="ABC_transporter-like_CS"/>
</dbReference>
<evidence type="ECO:0000256" key="10">
    <source>
        <dbReference type="ARBA" id="ARBA00022989"/>
    </source>
</evidence>
<dbReference type="GO" id="GO:0005886">
    <property type="term" value="C:plasma membrane"/>
    <property type="evidence" value="ECO:0007669"/>
    <property type="project" value="TreeGrafter"/>
</dbReference>
<feature type="transmembrane region" description="Helical" evidence="14">
    <location>
        <begin position="856"/>
        <end position="873"/>
    </location>
</feature>
<dbReference type="PROSITE" id="PS00211">
    <property type="entry name" value="ABC_TRANSPORTER_1"/>
    <property type="match status" value="2"/>
</dbReference>